<dbReference type="RefSeq" id="WP_281257312.1">
    <property type="nucleotide sequence ID" value="NZ_JBEPMQ010000019.1"/>
</dbReference>
<gene>
    <name evidence="1" type="ORF">SAMN05877753_105377</name>
</gene>
<evidence type="ECO:0000313" key="1">
    <source>
        <dbReference type="EMBL" id="SNX71788.1"/>
    </source>
</evidence>
<keyword evidence="2" id="KW-1185">Reference proteome</keyword>
<dbReference type="Proteomes" id="UP000219546">
    <property type="component" value="Unassembled WGS sequence"/>
</dbReference>
<sequence>MIVYQSNDRFYVPSANGVKEIPFSVVNRWREEGANVEIEVMEND</sequence>
<proteinExistence type="predicted"/>
<organism evidence="1 2">
    <name type="scientific">Bacillus oleivorans</name>
    <dbReference type="NCBI Taxonomy" id="1448271"/>
    <lineage>
        <taxon>Bacteria</taxon>
        <taxon>Bacillati</taxon>
        <taxon>Bacillota</taxon>
        <taxon>Bacilli</taxon>
        <taxon>Bacillales</taxon>
        <taxon>Bacillaceae</taxon>
        <taxon>Bacillus</taxon>
    </lineage>
</organism>
<protein>
    <submittedName>
        <fullName evidence="1">Uncharacterized protein</fullName>
    </submittedName>
</protein>
<name>A0A285CXK1_9BACI</name>
<dbReference type="EMBL" id="OAOP01000005">
    <property type="protein sequence ID" value="SNX71788.1"/>
    <property type="molecule type" value="Genomic_DNA"/>
</dbReference>
<reference evidence="1 2" key="1">
    <citation type="submission" date="2017-08" db="EMBL/GenBank/DDBJ databases">
        <authorList>
            <person name="de Groot N.N."/>
        </authorList>
    </citation>
    <scope>NUCLEOTIDE SEQUENCE [LARGE SCALE GENOMIC DNA]</scope>
    <source>
        <strain evidence="1 2">JC228</strain>
    </source>
</reference>
<dbReference type="AlphaFoldDB" id="A0A285CXK1"/>
<accession>A0A285CXK1</accession>
<evidence type="ECO:0000313" key="2">
    <source>
        <dbReference type="Proteomes" id="UP000219546"/>
    </source>
</evidence>